<feature type="region of interest" description="Disordered" evidence="15">
    <location>
        <begin position="200"/>
        <end position="222"/>
    </location>
</feature>
<keyword evidence="10" id="KW-0269">Exonuclease</keyword>
<dbReference type="InterPro" id="IPR006941">
    <property type="entry name" value="RNase_CAF1"/>
</dbReference>
<evidence type="ECO:0000256" key="15">
    <source>
        <dbReference type="SAM" id="MobiDB-lite"/>
    </source>
</evidence>
<proteinExistence type="inferred from homology"/>
<dbReference type="EC" id="3.1.13.4" evidence="5"/>
<dbReference type="GO" id="GO:0005634">
    <property type="term" value="C:nucleus"/>
    <property type="evidence" value="ECO:0007669"/>
    <property type="project" value="UniProtKB-SubCell"/>
</dbReference>
<accession>A0AAD5S0V6</accession>
<dbReference type="InterPro" id="IPR036397">
    <property type="entry name" value="RNaseH_sf"/>
</dbReference>
<dbReference type="GO" id="GO:0004535">
    <property type="term" value="F:poly(A)-specific ribonuclease activity"/>
    <property type="evidence" value="ECO:0007669"/>
    <property type="project" value="UniProtKB-EC"/>
</dbReference>
<feature type="region of interest" description="Disordered" evidence="15">
    <location>
        <begin position="1"/>
        <end position="41"/>
    </location>
</feature>
<evidence type="ECO:0000256" key="9">
    <source>
        <dbReference type="ARBA" id="ARBA00022801"/>
    </source>
</evidence>
<keyword evidence="12" id="KW-0805">Transcription regulation</keyword>
<comment type="similarity">
    <text evidence="4">Belongs to the CAF1 family.</text>
</comment>
<dbReference type="GO" id="GO:0003723">
    <property type="term" value="F:RNA binding"/>
    <property type="evidence" value="ECO:0007669"/>
    <property type="project" value="UniProtKB-KW"/>
</dbReference>
<organism evidence="16 17">
    <name type="scientific">Zalerion maritima</name>
    <dbReference type="NCBI Taxonomy" id="339359"/>
    <lineage>
        <taxon>Eukaryota</taxon>
        <taxon>Fungi</taxon>
        <taxon>Dikarya</taxon>
        <taxon>Ascomycota</taxon>
        <taxon>Pezizomycotina</taxon>
        <taxon>Sordariomycetes</taxon>
        <taxon>Lulworthiomycetidae</taxon>
        <taxon>Lulworthiales</taxon>
        <taxon>Lulworthiaceae</taxon>
        <taxon>Zalerion</taxon>
    </lineage>
</organism>
<evidence type="ECO:0000256" key="4">
    <source>
        <dbReference type="ARBA" id="ARBA00008372"/>
    </source>
</evidence>
<dbReference type="GO" id="GO:0046872">
    <property type="term" value="F:metal ion binding"/>
    <property type="evidence" value="ECO:0007669"/>
    <property type="project" value="UniProtKB-KW"/>
</dbReference>
<evidence type="ECO:0000256" key="11">
    <source>
        <dbReference type="ARBA" id="ARBA00022884"/>
    </source>
</evidence>
<comment type="caution">
    <text evidence="16">The sequence shown here is derived from an EMBL/GenBank/DDBJ whole genome shotgun (WGS) entry which is preliminary data.</text>
</comment>
<feature type="compositionally biased region" description="Polar residues" evidence="15">
    <location>
        <begin position="447"/>
        <end position="458"/>
    </location>
</feature>
<dbReference type="GO" id="GO:0005737">
    <property type="term" value="C:cytoplasm"/>
    <property type="evidence" value="ECO:0007669"/>
    <property type="project" value="UniProtKB-SubCell"/>
</dbReference>
<keyword evidence="17" id="KW-1185">Reference proteome</keyword>
<evidence type="ECO:0000256" key="7">
    <source>
        <dbReference type="ARBA" id="ARBA00022722"/>
    </source>
</evidence>
<sequence length="534" mass="56425">MAPPLSRFPTGGPYHQQFPAANQQHQPSHGPPMGSSTTPAVPFIGPGVNAFAPNGGGMLGLGGGAGAIGASAFAGVVSDTGLGGHAARMGFAQAGNTHHSQHQHQPSHSSMGEHPVRATTNKGRIREVWRHNLNEEFATIRAVVEQNYSYIAMDTEFPGIVARPMGMFRGKSDYHYQCLRVNVDLLNIIQIGITVFNENGETPPARPHSIDSTEVTGGRRSAGQPPIPYTWQFNFKFNLKEDMFNTSSIDSLTQAGIDFNLLERDGIDPHDFAALLIPSGLVCEEDVKWISFHGGYDFGYLMKLLLCDQLPNDEAEFEHYRKIYFPSVYDVKYLMKSAIRQNAAGMLQSPNGAGPDSAITEILAKYEQKQGLENIAEVLKVKRVGTAHQAGSDSLVTGKVFFQLRDRVFGGEISSDHVGRIWGLGVPDILNPAGWNLGGQGGGVTLDANSQDGGQMQQSNGGNGNSTATGTTNGAPSTPNTASADLASSTTPIPQGHGPNGLAGATGLGSLTPGGGTGVFGGFNIGGGSNNTTR</sequence>
<dbReference type="PANTHER" id="PTHR10797">
    <property type="entry name" value="CCR4-NOT TRANSCRIPTION COMPLEX SUBUNIT"/>
    <property type="match status" value="1"/>
</dbReference>
<protein>
    <recommendedName>
        <fullName evidence="5">poly(A)-specific ribonuclease</fullName>
        <ecNumber evidence="5">3.1.13.4</ecNumber>
    </recommendedName>
</protein>
<reference evidence="16" key="1">
    <citation type="submission" date="2022-07" db="EMBL/GenBank/DDBJ databases">
        <title>Draft genome sequence of Zalerion maritima ATCC 34329, a (micro)plastics degrading marine fungus.</title>
        <authorList>
            <person name="Paco A."/>
            <person name="Goncalves M.F.M."/>
            <person name="Rocha-Santos T.A.P."/>
            <person name="Alves A."/>
        </authorList>
    </citation>
    <scope>NUCLEOTIDE SEQUENCE</scope>
    <source>
        <strain evidence="16">ATCC 34329</strain>
    </source>
</reference>
<feature type="region of interest" description="Disordered" evidence="15">
    <location>
        <begin position="441"/>
        <end position="509"/>
    </location>
</feature>
<evidence type="ECO:0000256" key="10">
    <source>
        <dbReference type="ARBA" id="ARBA00022839"/>
    </source>
</evidence>
<keyword evidence="6" id="KW-0963">Cytoplasm</keyword>
<dbReference type="Pfam" id="PF04857">
    <property type="entry name" value="CAF1"/>
    <property type="match status" value="2"/>
</dbReference>
<dbReference type="SUPFAM" id="SSF53098">
    <property type="entry name" value="Ribonuclease H-like"/>
    <property type="match status" value="1"/>
</dbReference>
<name>A0AAD5S0V6_9PEZI</name>
<evidence type="ECO:0000256" key="2">
    <source>
        <dbReference type="ARBA" id="ARBA00004123"/>
    </source>
</evidence>
<gene>
    <name evidence="16" type="ORF">MKZ38_006515</name>
</gene>
<dbReference type="EMBL" id="JAKWBI020000003">
    <property type="protein sequence ID" value="KAJ2907221.1"/>
    <property type="molecule type" value="Genomic_DNA"/>
</dbReference>
<feature type="compositionally biased region" description="Low complexity" evidence="15">
    <location>
        <begin position="465"/>
        <end position="482"/>
    </location>
</feature>
<evidence type="ECO:0000313" key="16">
    <source>
        <dbReference type="EMBL" id="KAJ2907221.1"/>
    </source>
</evidence>
<evidence type="ECO:0000313" key="17">
    <source>
        <dbReference type="Proteomes" id="UP001201980"/>
    </source>
</evidence>
<keyword evidence="9" id="KW-0378">Hydrolase</keyword>
<keyword evidence="13" id="KW-0804">Transcription</keyword>
<evidence type="ECO:0000256" key="12">
    <source>
        <dbReference type="ARBA" id="ARBA00023015"/>
    </source>
</evidence>
<dbReference type="GO" id="GO:0030014">
    <property type="term" value="C:CCR4-NOT complex"/>
    <property type="evidence" value="ECO:0007669"/>
    <property type="project" value="InterPro"/>
</dbReference>
<evidence type="ECO:0000256" key="3">
    <source>
        <dbReference type="ARBA" id="ARBA00004496"/>
    </source>
</evidence>
<evidence type="ECO:0000256" key="5">
    <source>
        <dbReference type="ARBA" id="ARBA00012161"/>
    </source>
</evidence>
<evidence type="ECO:0000256" key="8">
    <source>
        <dbReference type="ARBA" id="ARBA00022723"/>
    </source>
</evidence>
<evidence type="ECO:0000256" key="1">
    <source>
        <dbReference type="ARBA" id="ARBA00001663"/>
    </source>
</evidence>
<feature type="compositionally biased region" description="Gly residues" evidence="15">
    <location>
        <begin position="498"/>
        <end position="509"/>
    </location>
</feature>
<keyword evidence="14" id="KW-0539">Nucleus</keyword>
<keyword evidence="8" id="KW-0479">Metal-binding</keyword>
<dbReference type="InterPro" id="IPR012337">
    <property type="entry name" value="RNaseH-like_sf"/>
</dbReference>
<feature type="region of interest" description="Disordered" evidence="15">
    <location>
        <begin position="94"/>
        <end position="116"/>
    </location>
</feature>
<dbReference type="Proteomes" id="UP001201980">
    <property type="component" value="Unassembled WGS sequence"/>
</dbReference>
<comment type="subcellular location">
    <subcellularLocation>
        <location evidence="3">Cytoplasm</location>
    </subcellularLocation>
    <subcellularLocation>
        <location evidence="2">Nucleus</location>
    </subcellularLocation>
</comment>
<keyword evidence="7" id="KW-0540">Nuclease</keyword>
<evidence type="ECO:0000256" key="14">
    <source>
        <dbReference type="ARBA" id="ARBA00023242"/>
    </source>
</evidence>
<comment type="catalytic activity">
    <reaction evidence="1">
        <text>Exonucleolytic cleavage of poly(A) to 5'-AMP.</text>
        <dbReference type="EC" id="3.1.13.4"/>
    </reaction>
</comment>
<dbReference type="Gene3D" id="3.30.420.10">
    <property type="entry name" value="Ribonuclease H-like superfamily/Ribonuclease H"/>
    <property type="match status" value="1"/>
</dbReference>
<dbReference type="AlphaFoldDB" id="A0AAD5S0V6"/>
<evidence type="ECO:0000256" key="6">
    <source>
        <dbReference type="ARBA" id="ARBA00022490"/>
    </source>
</evidence>
<dbReference type="InterPro" id="IPR039637">
    <property type="entry name" value="CNOT7/CNOT8/Pop2"/>
</dbReference>
<keyword evidence="11" id="KW-0694">RNA-binding</keyword>
<evidence type="ECO:0000256" key="13">
    <source>
        <dbReference type="ARBA" id="ARBA00023163"/>
    </source>
</evidence>